<dbReference type="InterPro" id="IPR010255">
    <property type="entry name" value="Haem_peroxidase_sf"/>
</dbReference>
<reference evidence="14 15" key="1">
    <citation type="submission" date="2021-02" db="EMBL/GenBank/DDBJ databases">
        <title>Plant Genome Project.</title>
        <authorList>
            <person name="Zhang R.-G."/>
        </authorList>
    </citation>
    <scope>NUCLEOTIDE SEQUENCE [LARGE SCALE GENOMIC DNA]</scope>
    <source>
        <tissue evidence="14">Leaves</tissue>
    </source>
</reference>
<comment type="similarity">
    <text evidence="5">Belongs to the peroxidase family. Ascorbate peroxidase subfamily.</text>
</comment>
<comment type="catalytic activity">
    <reaction evidence="1">
        <text>2 a phenolic donor + H2O2 = 2 a phenolic radical donor + 2 H2O</text>
        <dbReference type="Rhea" id="RHEA:56136"/>
        <dbReference type="ChEBI" id="CHEBI:15377"/>
        <dbReference type="ChEBI" id="CHEBI:16240"/>
        <dbReference type="ChEBI" id="CHEBI:139520"/>
        <dbReference type="ChEBI" id="CHEBI:139521"/>
        <dbReference type="EC" id="1.11.1.7"/>
    </reaction>
</comment>
<evidence type="ECO:0000256" key="12">
    <source>
        <dbReference type="ARBA" id="ARBA00023157"/>
    </source>
</evidence>
<feature type="domain" description="Plant heme peroxidase family profile" evidence="13">
    <location>
        <begin position="858"/>
        <end position="1152"/>
    </location>
</feature>
<dbReference type="InterPro" id="IPR002016">
    <property type="entry name" value="Haem_peroxidase"/>
</dbReference>
<dbReference type="PROSITE" id="PS50873">
    <property type="entry name" value="PEROXIDASE_4"/>
    <property type="match status" value="3"/>
</dbReference>
<gene>
    <name evidence="14" type="ORF">JRO89_XSUnG0164000</name>
</gene>
<evidence type="ECO:0000256" key="6">
    <source>
        <dbReference type="ARBA" id="ARBA00012313"/>
    </source>
</evidence>
<evidence type="ECO:0000256" key="7">
    <source>
        <dbReference type="ARBA" id="ARBA00022559"/>
    </source>
</evidence>
<organism evidence="14 15">
    <name type="scientific">Xanthoceras sorbifolium</name>
    <dbReference type="NCBI Taxonomy" id="99658"/>
    <lineage>
        <taxon>Eukaryota</taxon>
        <taxon>Viridiplantae</taxon>
        <taxon>Streptophyta</taxon>
        <taxon>Embryophyta</taxon>
        <taxon>Tracheophyta</taxon>
        <taxon>Spermatophyta</taxon>
        <taxon>Magnoliopsida</taxon>
        <taxon>eudicotyledons</taxon>
        <taxon>Gunneridae</taxon>
        <taxon>Pentapetalae</taxon>
        <taxon>rosids</taxon>
        <taxon>malvids</taxon>
        <taxon>Sapindales</taxon>
        <taxon>Sapindaceae</taxon>
        <taxon>Xanthoceroideae</taxon>
        <taxon>Xanthoceras</taxon>
    </lineage>
</organism>
<dbReference type="InterPro" id="IPR033905">
    <property type="entry name" value="Secretory_peroxidase"/>
</dbReference>
<comment type="cofactor">
    <cofactor evidence="3">
        <name>heme b</name>
        <dbReference type="ChEBI" id="CHEBI:60344"/>
    </cofactor>
</comment>
<evidence type="ECO:0000313" key="15">
    <source>
        <dbReference type="Proteomes" id="UP000827721"/>
    </source>
</evidence>
<dbReference type="Pfam" id="PF05206">
    <property type="entry name" value="TRM13"/>
    <property type="match status" value="2"/>
</dbReference>
<dbReference type="EMBL" id="JAFEMO010000448">
    <property type="protein sequence ID" value="KAH7515181.1"/>
    <property type="molecule type" value="Genomic_DNA"/>
</dbReference>
<keyword evidence="12" id="KW-1015">Disulfide bond</keyword>
<dbReference type="InterPro" id="IPR007871">
    <property type="entry name" value="Methyltransferase_TRM13"/>
</dbReference>
<evidence type="ECO:0000256" key="3">
    <source>
        <dbReference type="ARBA" id="ARBA00001970"/>
    </source>
</evidence>
<protein>
    <recommendedName>
        <fullName evidence="6">peroxidase</fullName>
        <ecNumber evidence="6">1.11.1.7</ecNumber>
    </recommendedName>
</protein>
<keyword evidence="9" id="KW-0479">Metal-binding</keyword>
<sequence length="1469" mass="161217">MENRCKFWLPKKNRYCANTPLNESLSVLKENLEGHVKRCPLLKQVQSLIHQPFYQKGINAGKDGEEEQLNTLSYALVEDNVTSEMKRNAVYSLNVTGFCDLIKKIESVHGLIRDDIRDSFKIPEACSVWINREVDRKLPFQEKHVIQQASILGNLEEFGVLKNSIGTEHDDDGIPAVIEFGAGRGYLTQMLADCYGTKRVFLIERKSYKLKADRSLRQKESLTIERLRIDIEDLNLNAVESLRGISYLAIGKHLCGPATDKKYLLNLGIRKEEFHAITWFTSWAVDADHSSDCSDFTGSKLHLESMKEECRGLWSGVEDIIKNMKAVERATLGFMCKQIIDMGRLMWIKECGFETEFVKYEFTILIRWLPGQVNKKEVALWVTSILLVSTLPLASSAKLKVGFYKSTCQPAESIVRRAVNKAVSRNPGIAAGLIRMHFHDCFVRGCDGSVLLKTVPGNPPAERENIANNPSLRGFEVIDEAKAQLESICPNTVSCADILAFAARDSSLQVGGINYAVPAGRRDGRVSLSDEVGQNLPSPFINAEQIAQIFARKGMSVDEMVTLSGAHSIGVSHCTSFSTRLYSFNATHPQDPSMDSRFAAFLKTKCPPPSNGAARDPTVGLEFRTPNRLDNKYYTELMNRRGLLTSDQTLKDSPLTSKMVSDNARNGATWAAKYARAMVHMGSLDVLTGSQGEIRRDVENIDINEDQKLLKRSSIPSPQFVGWIPPDEGFVKLNTDVALDEIKVAETYAALFGLRIPYISGFGAISLEIDADNVMRLVLVRRSLLVKLVSWSMRFAPMLVIGTGKAIDFAVCELNSLVRDAVMNCEAKSIRKRLLCGLQKGINCILLISTLPLASSTNLKVGFYRSTCQPAETIVRRAVNKAVSRNPGIAAGLIRMHFHDCFVRGCDGSVLLKTVPGNPPAERENIANNPSLRGFEVIDEAKAQLESICPNTVSCADILAFAARDSSLQVGGINYAVPAGRRDGRVSLSDEVGQNLPSPFINAEQIAQSFARKGMSVDEMVTLSGAHSIGVSHCTSFSTRLYSFNATHPQDPSMDSRFAAFLKTKCPPPSNGAARDPTVALEFRTPNRLDNKYYTELMNRRGLLTSDQTLKDSPLTSKIVLDNARNGATWAAKYARAMVHMGSLDVLTGTQGILLVSPLPLASATLTVGFYNSGCPSAETIVRIAVNRAVSRNPGIAAGLIRMHFHDCFVRGCDASVLLKTVTGNPLAEREHVANNPSLRGFEVIDEAKAQLESICPNTVSCADILAFAARDSSFQVGGINYAVPAGRRDGRVSLSDEVGQNVPSPFINAEKIAISFARKGMSVDEMVTLSGAHSIGVSHCTSFSTRLYSFNATHPQDPSMDPRFAAILKTRCPPPSNGATRGPTVPLDFTTPNRLDNRYYSELMNRRGLLTSDQTLKDSPLTSKMVSDNARNGAAWGAKYAKAMVHMGSLDVLSGTQGEIRRVCSVVN</sequence>
<evidence type="ECO:0000313" key="14">
    <source>
        <dbReference type="EMBL" id="KAH7515181.1"/>
    </source>
</evidence>
<dbReference type="InterPro" id="IPR019793">
    <property type="entry name" value="Peroxidases_heam-ligand_BS"/>
</dbReference>
<comment type="cofactor">
    <cofactor evidence="2">
        <name>Ca(2+)</name>
        <dbReference type="ChEBI" id="CHEBI:29108"/>
    </cofactor>
</comment>
<dbReference type="InterPro" id="IPR000823">
    <property type="entry name" value="Peroxidase_pln"/>
</dbReference>
<dbReference type="PRINTS" id="PR00461">
    <property type="entry name" value="PLPEROXIDASE"/>
</dbReference>
<dbReference type="Proteomes" id="UP000827721">
    <property type="component" value="Unassembled WGS sequence"/>
</dbReference>
<accession>A0ABQ8GZC9</accession>
<evidence type="ECO:0000256" key="10">
    <source>
        <dbReference type="ARBA" id="ARBA00023002"/>
    </source>
</evidence>
<dbReference type="PROSITE" id="PS00436">
    <property type="entry name" value="PEROXIDASE_2"/>
    <property type="match status" value="3"/>
</dbReference>
<dbReference type="InterPro" id="IPR019794">
    <property type="entry name" value="Peroxidases_AS"/>
</dbReference>
<comment type="caution">
    <text evidence="14">The sequence shown here is derived from an EMBL/GenBank/DDBJ whole genome shotgun (WGS) entry which is preliminary data.</text>
</comment>
<dbReference type="PANTHER" id="PTHR31235">
    <property type="entry name" value="PEROXIDASE 25-RELATED"/>
    <property type="match status" value="1"/>
</dbReference>
<evidence type="ECO:0000256" key="8">
    <source>
        <dbReference type="ARBA" id="ARBA00022617"/>
    </source>
</evidence>
<feature type="domain" description="Plant heme peroxidase family profile" evidence="13">
    <location>
        <begin position="398"/>
        <end position="702"/>
    </location>
</feature>
<evidence type="ECO:0000256" key="11">
    <source>
        <dbReference type="ARBA" id="ARBA00023004"/>
    </source>
</evidence>
<comment type="function">
    <text evidence="4">Removal of H(2)O(2), oxidation of toxic reductants, biosynthesis and degradation of lignin, suberization, auxin catabolism, response to environmental stresses such as wounding, pathogen attack and oxidative stress. These functions might be dependent on each isozyme/isoform in each plant tissue.</text>
</comment>
<keyword evidence="15" id="KW-1185">Reference proteome</keyword>
<dbReference type="SUPFAM" id="SSF53335">
    <property type="entry name" value="S-adenosyl-L-methionine-dependent methyltransferases"/>
    <property type="match status" value="1"/>
</dbReference>
<dbReference type="Gene3D" id="1.10.420.10">
    <property type="entry name" value="Peroxidase, domain 2"/>
    <property type="match status" value="3"/>
</dbReference>
<dbReference type="Gene3D" id="1.10.520.10">
    <property type="match status" value="3"/>
</dbReference>
<dbReference type="CDD" id="cd00693">
    <property type="entry name" value="secretory_peroxidase"/>
    <property type="match status" value="3"/>
</dbReference>
<feature type="domain" description="Plant heme peroxidase family profile" evidence="13">
    <location>
        <begin position="1165"/>
        <end position="1469"/>
    </location>
</feature>
<dbReference type="Pfam" id="PF11722">
    <property type="entry name" value="zf-TRM13_CCCH"/>
    <property type="match status" value="1"/>
</dbReference>
<dbReference type="PRINTS" id="PR00458">
    <property type="entry name" value="PEROXIDASE"/>
</dbReference>
<dbReference type="InterPro" id="IPR021721">
    <property type="entry name" value="Znf_CCCH-type_TRM13"/>
</dbReference>
<dbReference type="PROSITE" id="PS00435">
    <property type="entry name" value="PEROXIDASE_1"/>
    <property type="match status" value="2"/>
</dbReference>
<keyword evidence="7" id="KW-0575">Peroxidase</keyword>
<evidence type="ECO:0000259" key="13">
    <source>
        <dbReference type="PROSITE" id="PS50873"/>
    </source>
</evidence>
<keyword evidence="10" id="KW-0560">Oxidoreductase</keyword>
<dbReference type="InterPro" id="IPR029063">
    <property type="entry name" value="SAM-dependent_MTases_sf"/>
</dbReference>
<evidence type="ECO:0000256" key="4">
    <source>
        <dbReference type="ARBA" id="ARBA00002322"/>
    </source>
</evidence>
<evidence type="ECO:0000256" key="2">
    <source>
        <dbReference type="ARBA" id="ARBA00001913"/>
    </source>
</evidence>
<dbReference type="EC" id="1.11.1.7" evidence="6"/>
<keyword evidence="11" id="KW-0408">Iron</keyword>
<dbReference type="SUPFAM" id="SSF48113">
    <property type="entry name" value="Heme-dependent peroxidases"/>
    <property type="match status" value="3"/>
</dbReference>
<keyword evidence="8" id="KW-0349">Heme</keyword>
<evidence type="ECO:0000256" key="1">
    <source>
        <dbReference type="ARBA" id="ARBA00000189"/>
    </source>
</evidence>
<dbReference type="Pfam" id="PF00141">
    <property type="entry name" value="peroxidase"/>
    <property type="match status" value="3"/>
</dbReference>
<proteinExistence type="inferred from homology"/>
<evidence type="ECO:0000256" key="9">
    <source>
        <dbReference type="ARBA" id="ARBA00022723"/>
    </source>
</evidence>
<name>A0ABQ8GZC9_9ROSI</name>
<evidence type="ECO:0000256" key="5">
    <source>
        <dbReference type="ARBA" id="ARBA00006873"/>
    </source>
</evidence>